<evidence type="ECO:0000313" key="7">
    <source>
        <dbReference type="EMBL" id="QIK38996.1"/>
    </source>
</evidence>
<dbReference type="Proteomes" id="UP000502699">
    <property type="component" value="Chromosome"/>
</dbReference>
<evidence type="ECO:0000256" key="4">
    <source>
        <dbReference type="RuleBase" id="RU364078"/>
    </source>
</evidence>
<feature type="binding site" evidence="3">
    <location>
        <position position="289"/>
    </location>
    <ligand>
        <name>CTP</name>
        <dbReference type="ChEBI" id="CHEBI:37563"/>
    </ligand>
</feature>
<feature type="binding site" evidence="3">
    <location>
        <position position="341"/>
    </location>
    <ligand>
        <name>CTP</name>
        <dbReference type="ChEBI" id="CHEBI:37563"/>
    </ligand>
</feature>
<dbReference type="EC" id="4.1.1.36" evidence="3"/>
<name>A0A6G7VGJ2_9GAMM</name>
<gene>
    <name evidence="3 7" type="primary">coaBC</name>
    <name evidence="7" type="ORF">GWK36_14460</name>
</gene>
<evidence type="ECO:0000259" key="5">
    <source>
        <dbReference type="Pfam" id="PF02441"/>
    </source>
</evidence>
<comment type="function">
    <text evidence="3">Catalyzes two sequential steps in the biosynthesis of coenzyme A. In the first step cysteine is conjugated to 4'-phosphopantothenate to form 4-phosphopantothenoylcysteine. In the second step the latter compound is decarboxylated to form 4'-phosphopantotheine.</text>
</comment>
<dbReference type="EC" id="6.3.2.5" evidence="3"/>
<dbReference type="Gene3D" id="3.40.50.1950">
    <property type="entry name" value="Flavin prenyltransferase-like"/>
    <property type="match status" value="1"/>
</dbReference>
<comment type="cofactor">
    <cofactor evidence="3">
        <name>Mg(2+)</name>
        <dbReference type="ChEBI" id="CHEBI:18420"/>
    </cofactor>
</comment>
<dbReference type="InterPro" id="IPR003382">
    <property type="entry name" value="Flavoprotein"/>
</dbReference>
<evidence type="ECO:0000256" key="3">
    <source>
        <dbReference type="HAMAP-Rule" id="MF_02225"/>
    </source>
</evidence>
<keyword evidence="3 4" id="KW-0288">FMN</keyword>
<comment type="pathway">
    <text evidence="3 4">Cofactor biosynthesis; coenzyme A biosynthesis; CoA from (R)-pantothenate: step 3/5.</text>
</comment>
<comment type="similarity">
    <text evidence="3 4">In the N-terminal section; belongs to the HFCD (homo-oligomeric flavin containing Cys decarboxylase) superfamily.</text>
</comment>
<dbReference type="PANTHER" id="PTHR14359">
    <property type="entry name" value="HOMO-OLIGOMERIC FLAVIN CONTAINING CYS DECARBOXYLASE FAMILY"/>
    <property type="match status" value="1"/>
</dbReference>
<dbReference type="InterPro" id="IPR007085">
    <property type="entry name" value="DNA/pantothenate-metab_flavo_C"/>
</dbReference>
<keyword evidence="8" id="KW-1185">Reference proteome</keyword>
<comment type="pathway">
    <text evidence="3 4">Cofactor biosynthesis; coenzyme A biosynthesis; CoA from (R)-pantothenate: step 2/5.</text>
</comment>
<evidence type="ECO:0000256" key="2">
    <source>
        <dbReference type="ARBA" id="ARBA00023239"/>
    </source>
</evidence>
<dbReference type="KEGG" id="cjap:GWK36_14460"/>
<evidence type="ECO:0000259" key="6">
    <source>
        <dbReference type="Pfam" id="PF04127"/>
    </source>
</evidence>
<protein>
    <recommendedName>
        <fullName evidence="3">Coenzyme A biosynthesis bifunctional protein CoaBC</fullName>
    </recommendedName>
    <alternativeName>
        <fullName evidence="3">DNA/pantothenate metabolism flavoprotein</fullName>
    </alternativeName>
    <alternativeName>
        <fullName evidence="3">Phosphopantothenoylcysteine synthetase/decarboxylase</fullName>
        <shortName evidence="3">PPCS-PPCDC</shortName>
    </alternativeName>
    <domain>
        <recommendedName>
            <fullName evidence="3">Phosphopantothenoylcysteine decarboxylase</fullName>
            <shortName evidence="3">PPC decarboxylase</shortName>
            <shortName evidence="3">PPC-DC</shortName>
            <ecNumber evidence="3">4.1.1.36</ecNumber>
        </recommendedName>
        <alternativeName>
            <fullName evidence="3">CoaC</fullName>
        </alternativeName>
    </domain>
    <domain>
        <recommendedName>
            <fullName evidence="3">Phosphopantothenate--cysteine ligase</fullName>
            <ecNumber evidence="3">6.3.2.5</ecNumber>
        </recommendedName>
        <alternativeName>
            <fullName evidence="3">CoaB</fullName>
        </alternativeName>
        <alternativeName>
            <fullName evidence="3">Phosphopantothenoylcysteine synthetase</fullName>
            <shortName evidence="3">PPC synthetase</shortName>
            <shortName evidence="3">PPC-S</shortName>
        </alternativeName>
    </domain>
</protein>
<feature type="binding site" evidence="3">
    <location>
        <position position="323"/>
    </location>
    <ligand>
        <name>CTP</name>
        <dbReference type="ChEBI" id="CHEBI:37563"/>
    </ligand>
</feature>
<dbReference type="InterPro" id="IPR035929">
    <property type="entry name" value="CoaB-like_sf"/>
</dbReference>
<dbReference type="SUPFAM" id="SSF52507">
    <property type="entry name" value="Homo-oligomeric flavin-containing Cys decarboxylases, HFCD"/>
    <property type="match status" value="1"/>
</dbReference>
<dbReference type="SUPFAM" id="SSF102645">
    <property type="entry name" value="CoaB-like"/>
    <property type="match status" value="1"/>
</dbReference>
<keyword evidence="3 4" id="KW-0285">Flavoprotein</keyword>
<keyword evidence="3" id="KW-0511">Multifunctional enzyme</keyword>
<comment type="function">
    <text evidence="4">Catalyzes two steps in the biosynthesis of coenzyme A. In the first step cysteine is conjugated to 4'-phosphopantothenate to form 4-phosphopantothenoylcysteine, in the latter compound is decarboxylated to form 4'-phosphopantotheine.</text>
</comment>
<keyword evidence="1 3" id="KW-0210">Decarboxylase</keyword>
<dbReference type="GO" id="GO:0004633">
    <property type="term" value="F:phosphopantothenoylcysteine decarboxylase activity"/>
    <property type="evidence" value="ECO:0007669"/>
    <property type="project" value="UniProtKB-UniRule"/>
</dbReference>
<feature type="active site" description="Proton donor" evidence="3">
    <location>
        <position position="160"/>
    </location>
</feature>
<comment type="catalytic activity">
    <reaction evidence="3 4">
        <text>N-[(R)-4-phosphopantothenoyl]-L-cysteine + H(+) = (R)-4'-phosphopantetheine + CO2</text>
        <dbReference type="Rhea" id="RHEA:16793"/>
        <dbReference type="ChEBI" id="CHEBI:15378"/>
        <dbReference type="ChEBI" id="CHEBI:16526"/>
        <dbReference type="ChEBI" id="CHEBI:59458"/>
        <dbReference type="ChEBI" id="CHEBI:61723"/>
        <dbReference type="EC" id="4.1.1.36"/>
    </reaction>
</comment>
<dbReference type="GO" id="GO:0015941">
    <property type="term" value="P:pantothenate catabolic process"/>
    <property type="evidence" value="ECO:0007669"/>
    <property type="project" value="InterPro"/>
</dbReference>
<keyword evidence="2 3" id="KW-0456">Lyase</keyword>
<proteinExistence type="inferred from homology"/>
<dbReference type="PANTHER" id="PTHR14359:SF6">
    <property type="entry name" value="PHOSPHOPANTOTHENOYLCYSTEINE DECARBOXYLASE"/>
    <property type="match status" value="1"/>
</dbReference>
<dbReference type="InterPro" id="IPR036551">
    <property type="entry name" value="Flavin_trans-like"/>
</dbReference>
<dbReference type="EMBL" id="CP048029">
    <property type="protein sequence ID" value="QIK38996.1"/>
    <property type="molecule type" value="Genomic_DNA"/>
</dbReference>
<reference evidence="8" key="1">
    <citation type="submission" date="2020-01" db="EMBL/GenBank/DDBJ databases">
        <title>Caldichromatium gen. nov., sp. nov., a thermophilic purple sulfur bacterium member of the family Chromatiaceae isolated from Nakabusa hot spring, Japan.</title>
        <authorList>
            <person name="Saini M.K."/>
            <person name="Hanada S."/>
            <person name="Tank M."/>
        </authorList>
    </citation>
    <scope>NUCLEOTIDE SEQUENCE [LARGE SCALE GENOMIC DNA]</scope>
    <source>
        <strain evidence="8">No.7</strain>
    </source>
</reference>
<dbReference type="Pfam" id="PF02441">
    <property type="entry name" value="Flavoprotein"/>
    <property type="match status" value="1"/>
</dbReference>
<comment type="similarity">
    <text evidence="3 4">In the C-terminal section; belongs to the PPC synthetase family.</text>
</comment>
<keyword evidence="3" id="KW-0479">Metal-binding</keyword>
<dbReference type="HAMAP" id="MF_02225">
    <property type="entry name" value="CoaBC"/>
    <property type="match status" value="1"/>
</dbReference>
<sequence>MAQSPYGLKILLGIGGSIAAYKSVDLVRRLKERDADVRVIMTKAAAAFVTPLTFQALSGHPVRVELLDPLAEVGMDHIELARWADRLLIAPATADIIGRLSVGLANDLLTTVALASRSPLYLAPAMNQAMWYHPATQQNIATLRGRGVRILGPAEGDQACGEQGPGRMLEPAEIVEEICTVLPGLLAGVRALVTAGPTREPLDPVRFIGNRSSGRMGFALAEALEELGAMVTLIAGPTLLPLPCVTKHVQIETALEMYKAVMARVAECDLFVATAAVTDYRPAAPAPTKIKKETEALTVELVRNPDILAEVAARRPAPFTVGFAAETDHLEDYARDKLERKGVDLIAANQVGGLVGGFERAENALTVLWRGGRKELPLMDKHRLARELALLIAERYRAHAGG</sequence>
<comment type="caution">
    <text evidence="3">Lacks conserved residue(s) required for the propagation of feature annotation.</text>
</comment>
<dbReference type="GO" id="GO:0015937">
    <property type="term" value="P:coenzyme A biosynthetic process"/>
    <property type="evidence" value="ECO:0007669"/>
    <property type="project" value="UniProtKB-UniRule"/>
</dbReference>
<feature type="domain" description="Flavoprotein" evidence="5">
    <location>
        <begin position="9"/>
        <end position="180"/>
    </location>
</feature>
<evidence type="ECO:0000256" key="1">
    <source>
        <dbReference type="ARBA" id="ARBA00022793"/>
    </source>
</evidence>
<feature type="domain" description="DNA/pantothenate metabolism flavoprotein C-terminal" evidence="6">
    <location>
        <begin position="186"/>
        <end position="394"/>
    </location>
</feature>
<dbReference type="GO" id="GO:0046872">
    <property type="term" value="F:metal ion binding"/>
    <property type="evidence" value="ECO:0007669"/>
    <property type="project" value="UniProtKB-KW"/>
</dbReference>
<keyword evidence="3 4" id="KW-0436">Ligase</keyword>
<dbReference type="InterPro" id="IPR005252">
    <property type="entry name" value="CoaBC"/>
</dbReference>
<feature type="binding site" evidence="3">
    <location>
        <begin position="305"/>
        <end position="308"/>
    </location>
    <ligand>
        <name>CTP</name>
        <dbReference type="ChEBI" id="CHEBI:37563"/>
    </ligand>
</feature>
<feature type="region of interest" description="Phosphopantothenate--cysteine ligase" evidence="3">
    <location>
        <begin position="191"/>
        <end position="402"/>
    </location>
</feature>
<comment type="catalytic activity">
    <reaction evidence="3 4">
        <text>(R)-4'-phosphopantothenate + L-cysteine + CTP = N-[(R)-4-phosphopantothenoyl]-L-cysteine + CMP + diphosphate + H(+)</text>
        <dbReference type="Rhea" id="RHEA:19397"/>
        <dbReference type="ChEBI" id="CHEBI:10986"/>
        <dbReference type="ChEBI" id="CHEBI:15378"/>
        <dbReference type="ChEBI" id="CHEBI:33019"/>
        <dbReference type="ChEBI" id="CHEBI:35235"/>
        <dbReference type="ChEBI" id="CHEBI:37563"/>
        <dbReference type="ChEBI" id="CHEBI:59458"/>
        <dbReference type="ChEBI" id="CHEBI:60377"/>
        <dbReference type="EC" id="6.3.2.5"/>
    </reaction>
</comment>
<dbReference type="GO" id="GO:0071513">
    <property type="term" value="C:phosphopantothenoylcysteine decarboxylase complex"/>
    <property type="evidence" value="ECO:0007669"/>
    <property type="project" value="TreeGrafter"/>
</dbReference>
<feature type="region of interest" description="Phosphopantothenoylcysteine decarboxylase" evidence="3">
    <location>
        <begin position="1"/>
        <end position="190"/>
    </location>
</feature>
<dbReference type="UniPathway" id="UPA00241">
    <property type="reaction ID" value="UER00353"/>
</dbReference>
<dbReference type="RefSeq" id="WP_166272204.1">
    <property type="nucleotide sequence ID" value="NZ_CP048029.1"/>
</dbReference>
<dbReference type="GO" id="GO:0010181">
    <property type="term" value="F:FMN binding"/>
    <property type="evidence" value="ECO:0007669"/>
    <property type="project" value="UniProtKB-UniRule"/>
</dbReference>
<organism evidence="7 8">
    <name type="scientific">Caldichromatium japonicum</name>
    <dbReference type="NCBI Taxonomy" id="2699430"/>
    <lineage>
        <taxon>Bacteria</taxon>
        <taxon>Pseudomonadati</taxon>
        <taxon>Pseudomonadota</taxon>
        <taxon>Gammaproteobacteria</taxon>
        <taxon>Chromatiales</taxon>
        <taxon>Chromatiaceae</taxon>
        <taxon>Caldichromatium</taxon>
    </lineage>
</organism>
<dbReference type="NCBIfam" id="TIGR00521">
    <property type="entry name" value="coaBC_dfp"/>
    <property type="match status" value="1"/>
</dbReference>
<dbReference type="Gene3D" id="3.40.50.10300">
    <property type="entry name" value="CoaB-like"/>
    <property type="match status" value="1"/>
</dbReference>
<dbReference type="GO" id="GO:0004632">
    <property type="term" value="F:phosphopantothenate--cysteine ligase activity"/>
    <property type="evidence" value="ECO:0007669"/>
    <property type="project" value="UniProtKB-UniRule"/>
</dbReference>
<keyword evidence="3" id="KW-0460">Magnesium</keyword>
<feature type="binding site" evidence="3">
    <location>
        <position position="279"/>
    </location>
    <ligand>
        <name>CTP</name>
        <dbReference type="ChEBI" id="CHEBI:37563"/>
    </ligand>
</feature>
<dbReference type="Pfam" id="PF04127">
    <property type="entry name" value="DFP"/>
    <property type="match status" value="1"/>
</dbReference>
<dbReference type="AlphaFoldDB" id="A0A6G7VGJ2"/>
<comment type="cofactor">
    <cofactor evidence="3">
        <name>FMN</name>
        <dbReference type="ChEBI" id="CHEBI:58210"/>
    </cofactor>
    <text evidence="3">Binds 1 FMN per subunit.</text>
</comment>
<accession>A0A6G7VGJ2</accession>
<feature type="binding site" evidence="3">
    <location>
        <position position="337"/>
    </location>
    <ligand>
        <name>CTP</name>
        <dbReference type="ChEBI" id="CHEBI:37563"/>
    </ligand>
</feature>
<evidence type="ECO:0000313" key="8">
    <source>
        <dbReference type="Proteomes" id="UP000502699"/>
    </source>
</evidence>